<evidence type="ECO:0000313" key="2">
    <source>
        <dbReference type="Proteomes" id="UP001396334"/>
    </source>
</evidence>
<name>A0ABR2SJN2_9ROSI</name>
<dbReference type="EMBL" id="JBBPBN010000014">
    <property type="protein sequence ID" value="KAK9025129.1"/>
    <property type="molecule type" value="Genomic_DNA"/>
</dbReference>
<evidence type="ECO:0000313" key="1">
    <source>
        <dbReference type="EMBL" id="KAK9025129.1"/>
    </source>
</evidence>
<comment type="caution">
    <text evidence="1">The sequence shown here is derived from an EMBL/GenBank/DDBJ whole genome shotgun (WGS) entry which is preliminary data.</text>
</comment>
<keyword evidence="2" id="KW-1185">Reference proteome</keyword>
<gene>
    <name evidence="1" type="ORF">V6N11_065026</name>
</gene>
<dbReference type="Proteomes" id="UP001396334">
    <property type="component" value="Unassembled WGS sequence"/>
</dbReference>
<protein>
    <submittedName>
        <fullName evidence="1">Uncharacterized protein</fullName>
    </submittedName>
</protein>
<reference evidence="1 2" key="1">
    <citation type="journal article" date="2024" name="G3 (Bethesda)">
        <title>Genome assembly of Hibiscus sabdariffa L. provides insights into metabolisms of medicinal natural products.</title>
        <authorList>
            <person name="Kim T."/>
        </authorList>
    </citation>
    <scope>NUCLEOTIDE SEQUENCE [LARGE SCALE GENOMIC DNA]</scope>
    <source>
        <strain evidence="1">TK-2024</strain>
        <tissue evidence="1">Old leaves</tissue>
    </source>
</reference>
<proteinExistence type="predicted"/>
<accession>A0ABR2SJN2</accession>
<sequence>MFLCSIGRSLHSRPSVDEMSGMRTVWNLRNLKSDWSVETLRREGLMRETNSCLKILELEYFIGSRISEEKL</sequence>
<organism evidence="1 2">
    <name type="scientific">Hibiscus sabdariffa</name>
    <name type="common">roselle</name>
    <dbReference type="NCBI Taxonomy" id="183260"/>
    <lineage>
        <taxon>Eukaryota</taxon>
        <taxon>Viridiplantae</taxon>
        <taxon>Streptophyta</taxon>
        <taxon>Embryophyta</taxon>
        <taxon>Tracheophyta</taxon>
        <taxon>Spermatophyta</taxon>
        <taxon>Magnoliopsida</taxon>
        <taxon>eudicotyledons</taxon>
        <taxon>Gunneridae</taxon>
        <taxon>Pentapetalae</taxon>
        <taxon>rosids</taxon>
        <taxon>malvids</taxon>
        <taxon>Malvales</taxon>
        <taxon>Malvaceae</taxon>
        <taxon>Malvoideae</taxon>
        <taxon>Hibiscus</taxon>
    </lineage>
</organism>